<organism evidence="5 6">
    <name type="scientific">Carbonactinospora thermoautotrophica</name>
    <dbReference type="NCBI Taxonomy" id="1469144"/>
    <lineage>
        <taxon>Bacteria</taxon>
        <taxon>Bacillati</taxon>
        <taxon>Actinomycetota</taxon>
        <taxon>Actinomycetes</taxon>
        <taxon>Kitasatosporales</taxon>
        <taxon>Carbonactinosporaceae</taxon>
        <taxon>Carbonactinospora</taxon>
    </lineage>
</organism>
<dbReference type="Proteomes" id="UP000070659">
    <property type="component" value="Unassembled WGS sequence"/>
</dbReference>
<accession>A0A132MIK3</accession>
<evidence type="ECO:0000256" key="1">
    <source>
        <dbReference type="ARBA" id="ARBA00012710"/>
    </source>
</evidence>
<evidence type="ECO:0000256" key="4">
    <source>
        <dbReference type="ARBA" id="ARBA00048941"/>
    </source>
</evidence>
<protein>
    <recommendedName>
        <fullName evidence="1">propane 2-monooxygenase</fullName>
        <ecNumber evidence="1">1.14.13.227</ecNumber>
    </recommendedName>
</protein>
<keyword evidence="2" id="KW-0560">Oxidoreductase</keyword>
<reference evidence="5 6" key="1">
    <citation type="submission" date="2015-02" db="EMBL/GenBank/DDBJ databases">
        <title>Physiological reanalysis, assessment of diazotrophy, and genome sequences of multiple isolates of Streptomyces thermoautotrophicus.</title>
        <authorList>
            <person name="MacKellar D.C."/>
            <person name="Lieber L."/>
            <person name="Norman J."/>
            <person name="Bolger A."/>
            <person name="Tobin C."/>
            <person name="Murray J.W."/>
            <person name="Prell J."/>
        </authorList>
    </citation>
    <scope>NUCLEOTIDE SEQUENCE [LARGE SCALE GENOMIC DNA]</scope>
    <source>
        <strain evidence="5 6">UBT1</strain>
    </source>
</reference>
<dbReference type="AlphaFoldDB" id="A0A132MIK3"/>
<evidence type="ECO:0000256" key="2">
    <source>
        <dbReference type="ARBA" id="ARBA00023002"/>
    </source>
</evidence>
<keyword evidence="3 5" id="KW-0503">Monooxygenase</keyword>
<comment type="caution">
    <text evidence="5">The sequence shown here is derived from an EMBL/GenBank/DDBJ whole genome shotgun (WGS) entry which is preliminary data.</text>
</comment>
<name>A0A132MIK3_9ACTN</name>
<proteinExistence type="predicted"/>
<dbReference type="GO" id="GO:0016709">
    <property type="term" value="F:oxidoreductase activity, acting on paired donors, with incorporation or reduction of molecular oxygen, NAD(P)H as one donor, and incorporation of one atom of oxygen"/>
    <property type="evidence" value="ECO:0007669"/>
    <property type="project" value="InterPro"/>
</dbReference>
<evidence type="ECO:0000313" key="6">
    <source>
        <dbReference type="Proteomes" id="UP000070659"/>
    </source>
</evidence>
<gene>
    <name evidence="5" type="ORF">TH66_18695</name>
</gene>
<dbReference type="SUPFAM" id="SSF47240">
    <property type="entry name" value="Ferritin-like"/>
    <property type="match status" value="1"/>
</dbReference>
<sequence length="340" mass="37757">MQYELRTQVIEPLRATFDSLVERYGGRPASRYEEATIDVQPRENFHYRPLWDPAHELYDEDFSALKLADPYSFTDPRQFYYAPYVTARAQMFDAFGRTLDYIEERGLFERMPAAWRTLTAAVVLPMRHYEGGAQLVSVAGARFAYGATIEQCLSLAAFDRIGNAQLLSRVGLALGGSESLGEAKRAWLEAEDLQPLRRYAEELLVEQDWAVAAFALDLADRLIYPLLYRHLDEQALAGGAGAVSLVAQHLAGWFADQRRWVDALLAAWVADPEHGEANAAVLSDAARTWLPRACDAVRGLGRAADAAVDTGAERAVDEFAARLREQLAAAGIRATEEESA</sequence>
<dbReference type="InterPro" id="IPR003430">
    <property type="entry name" value="Phenol_Hydrox"/>
</dbReference>
<evidence type="ECO:0000256" key="3">
    <source>
        <dbReference type="ARBA" id="ARBA00023033"/>
    </source>
</evidence>
<dbReference type="PIRSF" id="PIRSF000040">
    <property type="entry name" value="MMOH_comp"/>
    <property type="match status" value="1"/>
</dbReference>
<dbReference type="EC" id="1.14.13.227" evidence="1"/>
<dbReference type="RefSeq" id="WP_067071281.1">
    <property type="nucleotide sequence ID" value="NZ_JYIJ01000019.1"/>
</dbReference>
<dbReference type="PATRIC" id="fig|1469144.8.peg.309"/>
<dbReference type="InterPro" id="IPR009078">
    <property type="entry name" value="Ferritin-like_SF"/>
</dbReference>
<dbReference type="Pfam" id="PF02332">
    <property type="entry name" value="Phenol_Hydrox"/>
    <property type="match status" value="1"/>
</dbReference>
<evidence type="ECO:0000313" key="5">
    <source>
        <dbReference type="EMBL" id="KWW97599.1"/>
    </source>
</evidence>
<dbReference type="InterPro" id="IPR012078">
    <property type="entry name" value="MP_mOase_hydro"/>
</dbReference>
<dbReference type="Gene3D" id="1.10.620.20">
    <property type="entry name" value="Ribonucleotide Reductase, subunit A"/>
    <property type="match status" value="1"/>
</dbReference>
<dbReference type="EMBL" id="JYIJ01000019">
    <property type="protein sequence ID" value="KWW97599.1"/>
    <property type="molecule type" value="Genomic_DNA"/>
</dbReference>
<dbReference type="InterPro" id="IPR012348">
    <property type="entry name" value="RNR-like"/>
</dbReference>
<comment type="catalytic activity">
    <reaction evidence="4">
        <text>propane + NADH + O2 + H(+) = propan-2-ol + NAD(+) + H2O</text>
        <dbReference type="Rhea" id="RHEA:49992"/>
        <dbReference type="ChEBI" id="CHEBI:15377"/>
        <dbReference type="ChEBI" id="CHEBI:15378"/>
        <dbReference type="ChEBI" id="CHEBI:15379"/>
        <dbReference type="ChEBI" id="CHEBI:17824"/>
        <dbReference type="ChEBI" id="CHEBI:32879"/>
        <dbReference type="ChEBI" id="CHEBI:57540"/>
        <dbReference type="ChEBI" id="CHEBI:57945"/>
        <dbReference type="EC" id="1.14.13.227"/>
    </reaction>
</comment>